<keyword evidence="2" id="KW-0067">ATP-binding</keyword>
<dbReference type="EMBL" id="WBOT01000007">
    <property type="protein sequence ID" value="KAB2330689.1"/>
    <property type="molecule type" value="Genomic_DNA"/>
</dbReference>
<gene>
    <name evidence="5" type="primary">abc-f</name>
    <name evidence="5" type="ORF">F7732_18795</name>
</gene>
<comment type="caution">
    <text evidence="5">The sequence shown here is derived from an EMBL/GenBank/DDBJ whole genome shotgun (WGS) entry which is preliminary data.</text>
</comment>
<evidence type="ECO:0000313" key="5">
    <source>
        <dbReference type="EMBL" id="KAB2330689.1"/>
    </source>
</evidence>
<dbReference type="GO" id="GO:0005524">
    <property type="term" value="F:ATP binding"/>
    <property type="evidence" value="ECO:0007669"/>
    <property type="project" value="UniProtKB-KW"/>
</dbReference>
<dbReference type="InterPro" id="IPR003439">
    <property type="entry name" value="ABC_transporter-like_ATP-bd"/>
</dbReference>
<evidence type="ECO:0000256" key="2">
    <source>
        <dbReference type="ARBA" id="ARBA00022840"/>
    </source>
</evidence>
<proteinExistence type="predicted"/>
<dbReference type="OrthoDB" id="9760950at2"/>
<dbReference type="InterPro" id="IPR003593">
    <property type="entry name" value="AAA+_ATPase"/>
</dbReference>
<keyword evidence="3" id="KW-0175">Coiled coil</keyword>
<feature type="coiled-coil region" evidence="3">
    <location>
        <begin position="571"/>
        <end position="621"/>
    </location>
</feature>
<keyword evidence="6" id="KW-1185">Reference proteome</keyword>
<protein>
    <submittedName>
        <fullName evidence="5">ABC-F type ribosomal protection protein</fullName>
    </submittedName>
</protein>
<dbReference type="Proteomes" id="UP000441354">
    <property type="component" value="Unassembled WGS sequence"/>
</dbReference>
<name>A0A7V7RJ32_9BACI</name>
<accession>A0A7V7RJ32</accession>
<evidence type="ECO:0000256" key="3">
    <source>
        <dbReference type="SAM" id="Coils"/>
    </source>
</evidence>
<dbReference type="InterPro" id="IPR032781">
    <property type="entry name" value="ABC_tran_Xtn"/>
</dbReference>
<dbReference type="CDD" id="cd03221">
    <property type="entry name" value="ABCF_EF-3"/>
    <property type="match status" value="2"/>
</dbReference>
<dbReference type="FunFam" id="3.40.50.300:FF:001807">
    <property type="entry name" value="ABC transporter ATP-binding protein"/>
    <property type="match status" value="1"/>
</dbReference>
<dbReference type="FunFam" id="3.40.50.300:FF:000011">
    <property type="entry name" value="Putative ABC transporter ATP-binding component"/>
    <property type="match status" value="1"/>
</dbReference>
<dbReference type="InterPro" id="IPR027417">
    <property type="entry name" value="P-loop_NTPase"/>
</dbReference>
<dbReference type="PROSITE" id="PS00211">
    <property type="entry name" value="ABC_TRANSPORTER_1"/>
    <property type="match status" value="2"/>
</dbReference>
<reference evidence="5 6" key="1">
    <citation type="journal article" date="2014" name="Arch. Microbiol.">
        <title>Bacillus mesophilum sp. nov., strain IITR-54T, a novel 4-chlorobiphenyl dechlorinating bacterium.</title>
        <authorList>
            <person name="Manickam N."/>
            <person name="Singh N.K."/>
            <person name="Bajaj A."/>
            <person name="Kumar R.M."/>
            <person name="Kaur G."/>
            <person name="Kaur N."/>
            <person name="Bala M."/>
            <person name="Kumar A."/>
            <person name="Mayilraj S."/>
        </authorList>
    </citation>
    <scope>NUCLEOTIDE SEQUENCE [LARGE SCALE GENOMIC DNA]</scope>
    <source>
        <strain evidence="5 6">IITR-54</strain>
    </source>
</reference>
<feature type="coiled-coil region" evidence="3">
    <location>
        <begin position="262"/>
        <end position="310"/>
    </location>
</feature>
<keyword evidence="1" id="KW-0547">Nucleotide-binding</keyword>
<dbReference type="SMART" id="SM00382">
    <property type="entry name" value="AAA"/>
    <property type="match status" value="2"/>
</dbReference>
<organism evidence="5 6">
    <name type="scientific">Bacillus mesophilum</name>
    <dbReference type="NCBI Taxonomy" id="1071718"/>
    <lineage>
        <taxon>Bacteria</taxon>
        <taxon>Bacillati</taxon>
        <taxon>Bacillota</taxon>
        <taxon>Bacilli</taxon>
        <taxon>Bacillales</taxon>
        <taxon>Bacillaceae</taxon>
        <taxon>Bacillus</taxon>
    </lineage>
</organism>
<evidence type="ECO:0000256" key="1">
    <source>
        <dbReference type="ARBA" id="ARBA00022741"/>
    </source>
</evidence>
<dbReference type="Gene3D" id="3.40.50.300">
    <property type="entry name" value="P-loop containing nucleotide triphosphate hydrolases"/>
    <property type="match status" value="2"/>
</dbReference>
<dbReference type="Pfam" id="PF12848">
    <property type="entry name" value="ABC_tran_Xtn"/>
    <property type="match status" value="1"/>
</dbReference>
<dbReference type="NCBIfam" id="NF000355">
    <property type="entry name" value="ribo_prot_ABC_F"/>
    <property type="match status" value="1"/>
</dbReference>
<dbReference type="InterPro" id="IPR051309">
    <property type="entry name" value="ABCF_ATPase"/>
</dbReference>
<evidence type="ECO:0000259" key="4">
    <source>
        <dbReference type="PROSITE" id="PS50893"/>
    </source>
</evidence>
<feature type="domain" description="ABC transporter" evidence="4">
    <location>
        <begin position="335"/>
        <end position="547"/>
    </location>
</feature>
<dbReference type="GO" id="GO:0016887">
    <property type="term" value="F:ATP hydrolysis activity"/>
    <property type="evidence" value="ECO:0007669"/>
    <property type="project" value="InterPro"/>
</dbReference>
<dbReference type="InterPro" id="IPR017871">
    <property type="entry name" value="ABC_transporter-like_CS"/>
</dbReference>
<dbReference type="AlphaFoldDB" id="A0A7V7RJ32"/>
<dbReference type="Pfam" id="PF00005">
    <property type="entry name" value="ABC_tran"/>
    <property type="match status" value="2"/>
</dbReference>
<evidence type="ECO:0000313" key="6">
    <source>
        <dbReference type="Proteomes" id="UP000441354"/>
    </source>
</evidence>
<dbReference type="PANTHER" id="PTHR42855">
    <property type="entry name" value="ABC TRANSPORTER ATP-BINDING SUBUNIT"/>
    <property type="match status" value="1"/>
</dbReference>
<dbReference type="PROSITE" id="PS50893">
    <property type="entry name" value="ABC_TRANSPORTER_2"/>
    <property type="match status" value="2"/>
</dbReference>
<dbReference type="RefSeq" id="WP_151575617.1">
    <property type="nucleotide sequence ID" value="NZ_WBOT01000007.1"/>
</dbReference>
<sequence>MIACSVNGVSKMYGGSVIFEHISIEIHDQERVGLVGRNGSGKTTLLKLLSGEETPDHGQIHWRKGSQIGYLAQIPDFPKELTAKEVLKTAFSTLLQIEERMKELEVHMSDPANSERLEKLILDYGQLQDEFMLEGGYEIEANIDKIIHGLQILHLQEKPFASLSGGEKTKVGLALMLLQKPDFLILDEPTNHLDLMAVEWLGHFLKNYSGTIVVVSHDRYFLDEVVNKILDLEDGEIQSYPTNFSDYIVKKEERLLQEFHAYEEQQKKIKKMKEAIKRLREWANRANPPNEGLHKRARNMERALERMEKLNRPVLNRKKMNLDMDSSDRSGKDVISLKEVSKTFGGQLLFNHVNLQISYQDRTAIIGENGTGKSTLIKMILGQMEADAGEVKIGSSVKFGYLSQHIFSDIADETVMDVFRNEVRVTEGEARQILAGFLFYGHMVFRKVSQLSGGERMRLRLAQLMYQDTNVLVLDEPTNHLDIESREVLEDSLEKYKGTILAVSHDRYFLNKLFDKVYWIESQEVHGFDGNYQWAKQKMIEKRSHLQQVAIEKEKTVPPRQKSPKQKDIRVNNLEEVLEEVEKKISGLEERLAEVEDLELLQQLFAEKEKLEQQWEELYEQLIG</sequence>
<dbReference type="PANTHER" id="PTHR42855:SF2">
    <property type="entry name" value="DRUG RESISTANCE ABC TRANSPORTER,ATP-BINDING PROTEIN"/>
    <property type="match status" value="1"/>
</dbReference>
<feature type="domain" description="ABC transporter" evidence="4">
    <location>
        <begin position="4"/>
        <end position="259"/>
    </location>
</feature>
<dbReference type="SUPFAM" id="SSF52540">
    <property type="entry name" value="P-loop containing nucleoside triphosphate hydrolases"/>
    <property type="match status" value="2"/>
</dbReference>